<name>A0ABZ0A6Y4_9ACTN</name>
<sequence>MPPTRLVTARDVAEAAELIGSATRRTPLLGPVAGPVGRLWIKPENQQRTGSFKVRGALNAVARLAGARHVLAQSSGNHGLGVAYAASRHGRSATVVLPDTAPALKLEAVRARGAQVVVVPPELRESTTAELLASTGAAMVGSADFHVIAGHGTVGAEILADLGQVDTVLVPVCNGGLLAGVAVAVKALAPGIRVIGVEPELAGDAAESVRRGRLVRWPVARTYRTIADGLRAPVLGELAWQHIRVLVDDIVTVDEDSIVAAQEFLFDRFGVVAEPSGAVATAAHLSRTVPPGDATVAVVSGGNVAAAPAGRAPDRMRRVGVQ</sequence>
<evidence type="ECO:0000256" key="2">
    <source>
        <dbReference type="ARBA" id="ARBA00022898"/>
    </source>
</evidence>
<dbReference type="InterPro" id="IPR001926">
    <property type="entry name" value="TrpB-like_PALP"/>
</dbReference>
<dbReference type="SUPFAM" id="SSF53686">
    <property type="entry name" value="Tryptophan synthase beta subunit-like PLP-dependent enzymes"/>
    <property type="match status" value="1"/>
</dbReference>
<accession>A0ABZ0A6Y4</accession>
<reference evidence="4 5" key="1">
    <citation type="submission" date="2023-09" db="EMBL/GenBank/DDBJ databases">
        <title>Micromonospora halotolerans DSM 45598 genome sequence.</title>
        <authorList>
            <person name="Mo P."/>
        </authorList>
    </citation>
    <scope>NUCLEOTIDE SEQUENCE [LARGE SCALE GENOMIC DNA]</scope>
    <source>
        <strain evidence="4 5">DSM 45598</strain>
    </source>
</reference>
<organism evidence="4 5">
    <name type="scientific">Micromonospora halotolerans</name>
    <dbReference type="NCBI Taxonomy" id="709879"/>
    <lineage>
        <taxon>Bacteria</taxon>
        <taxon>Bacillati</taxon>
        <taxon>Actinomycetota</taxon>
        <taxon>Actinomycetes</taxon>
        <taxon>Micromonosporales</taxon>
        <taxon>Micromonosporaceae</taxon>
        <taxon>Micromonospora</taxon>
    </lineage>
</organism>
<evidence type="ECO:0000256" key="1">
    <source>
        <dbReference type="ARBA" id="ARBA00001933"/>
    </source>
</evidence>
<gene>
    <name evidence="4" type="ORF">RMN56_29680</name>
</gene>
<keyword evidence="2" id="KW-0663">Pyridoxal phosphate</keyword>
<dbReference type="InterPro" id="IPR036052">
    <property type="entry name" value="TrpB-like_PALP_sf"/>
</dbReference>
<dbReference type="EMBL" id="CP134876">
    <property type="protein sequence ID" value="WNM43158.1"/>
    <property type="molecule type" value="Genomic_DNA"/>
</dbReference>
<dbReference type="PANTHER" id="PTHR43050:SF1">
    <property type="entry name" value="SERINE RACEMASE"/>
    <property type="match status" value="1"/>
</dbReference>
<evidence type="ECO:0000313" key="5">
    <source>
        <dbReference type="Proteomes" id="UP001303001"/>
    </source>
</evidence>
<keyword evidence="5" id="KW-1185">Reference proteome</keyword>
<evidence type="ECO:0000259" key="3">
    <source>
        <dbReference type="Pfam" id="PF00291"/>
    </source>
</evidence>
<dbReference type="Gene3D" id="3.40.50.1100">
    <property type="match status" value="2"/>
</dbReference>
<protein>
    <submittedName>
        <fullName evidence="4">Threonine/serine dehydratase</fullName>
    </submittedName>
</protein>
<dbReference type="PANTHER" id="PTHR43050">
    <property type="entry name" value="SERINE / THREONINE RACEMASE FAMILY MEMBER"/>
    <property type="match status" value="1"/>
</dbReference>
<dbReference type="CDD" id="cd01562">
    <property type="entry name" value="Thr-dehyd"/>
    <property type="match status" value="1"/>
</dbReference>
<dbReference type="Proteomes" id="UP001303001">
    <property type="component" value="Chromosome"/>
</dbReference>
<dbReference type="Pfam" id="PF00291">
    <property type="entry name" value="PALP"/>
    <property type="match status" value="1"/>
</dbReference>
<comment type="cofactor">
    <cofactor evidence="1">
        <name>pyridoxal 5'-phosphate</name>
        <dbReference type="ChEBI" id="CHEBI:597326"/>
    </cofactor>
</comment>
<feature type="domain" description="Tryptophan synthase beta chain-like PALP" evidence="3">
    <location>
        <begin position="23"/>
        <end position="301"/>
    </location>
</feature>
<proteinExistence type="predicted"/>
<evidence type="ECO:0000313" key="4">
    <source>
        <dbReference type="EMBL" id="WNM43158.1"/>
    </source>
</evidence>
<dbReference type="RefSeq" id="WP_313724888.1">
    <property type="nucleotide sequence ID" value="NZ_CP134876.1"/>
</dbReference>